<gene>
    <name evidence="1" type="ORF">JEQ47_01590</name>
</gene>
<keyword evidence="2" id="KW-1185">Reference proteome</keyword>
<reference evidence="1" key="1">
    <citation type="submission" date="2020-12" db="EMBL/GenBank/DDBJ databases">
        <title>Devosia sp. MSA67 isolated from Mo River.</title>
        <authorList>
            <person name="Ma F."/>
            <person name="Zi Z."/>
        </authorList>
    </citation>
    <scope>NUCLEOTIDE SEQUENCE</scope>
    <source>
        <strain evidence="1">MSA67</strain>
    </source>
</reference>
<organism evidence="1 2">
    <name type="scientific">Devosia sediminis</name>
    <dbReference type="NCBI Taxonomy" id="2798801"/>
    <lineage>
        <taxon>Bacteria</taxon>
        <taxon>Pseudomonadati</taxon>
        <taxon>Pseudomonadota</taxon>
        <taxon>Alphaproteobacteria</taxon>
        <taxon>Hyphomicrobiales</taxon>
        <taxon>Devosiaceae</taxon>
        <taxon>Devosia</taxon>
    </lineage>
</organism>
<dbReference type="EMBL" id="JAEKMH010000001">
    <property type="protein sequence ID" value="MBJ3783400.1"/>
    <property type="molecule type" value="Genomic_DNA"/>
</dbReference>
<evidence type="ECO:0008006" key="3">
    <source>
        <dbReference type="Google" id="ProtNLM"/>
    </source>
</evidence>
<name>A0A934IUV8_9HYPH</name>
<comment type="caution">
    <text evidence="1">The sequence shown here is derived from an EMBL/GenBank/DDBJ whole genome shotgun (WGS) entry which is preliminary data.</text>
</comment>
<dbReference type="AlphaFoldDB" id="A0A934IUV8"/>
<sequence length="92" mass="10035">MNANAKLVILRELSKMTDGRLNDAILEGVLDKFGHRRSRDWVRTQLRALADIGALTTTEVGSVMVAEITRAGIDHVDRRVVLEGVARPSPGG</sequence>
<accession>A0A934IUV8</accession>
<dbReference type="Proteomes" id="UP000602124">
    <property type="component" value="Unassembled WGS sequence"/>
</dbReference>
<protein>
    <recommendedName>
        <fullName evidence="3">Phage related protein</fullName>
    </recommendedName>
</protein>
<evidence type="ECO:0000313" key="2">
    <source>
        <dbReference type="Proteomes" id="UP000602124"/>
    </source>
</evidence>
<proteinExistence type="predicted"/>
<evidence type="ECO:0000313" key="1">
    <source>
        <dbReference type="EMBL" id="MBJ3783400.1"/>
    </source>
</evidence>